<feature type="domain" description="UBX" evidence="3">
    <location>
        <begin position="278"/>
        <end position="358"/>
    </location>
</feature>
<dbReference type="OMA" id="QISVRCP"/>
<dbReference type="InterPro" id="IPR049483">
    <property type="entry name" value="FAF1_2-like_UAS"/>
</dbReference>
<evidence type="ECO:0000259" key="3">
    <source>
        <dbReference type="PROSITE" id="PS50033"/>
    </source>
</evidence>
<dbReference type="InterPro" id="IPR050730">
    <property type="entry name" value="UBX_domain-protein"/>
</dbReference>
<dbReference type="RefSeq" id="XP_002114945.1">
    <property type="nucleotide sequence ID" value="XM_002114909.1"/>
</dbReference>
<dbReference type="GeneID" id="6756158"/>
<dbReference type="GO" id="GO:0043130">
    <property type="term" value="F:ubiquitin binding"/>
    <property type="evidence" value="ECO:0000318"/>
    <property type="project" value="GO_Central"/>
</dbReference>
<dbReference type="InParanoid" id="B3S466"/>
<evidence type="ECO:0000256" key="1">
    <source>
        <dbReference type="ARBA" id="ARBA00023054"/>
    </source>
</evidence>
<dbReference type="HOGENOM" id="CLU_047924_0_1_1"/>
<keyword evidence="5" id="KW-1185">Reference proteome</keyword>
<dbReference type="EMBL" id="DS985249">
    <property type="protein sequence ID" value="EDV22401.1"/>
    <property type="molecule type" value="Genomic_DNA"/>
</dbReference>
<protein>
    <recommendedName>
        <fullName evidence="3">UBX domain-containing protein</fullName>
    </recommendedName>
</protein>
<dbReference type="Pfam" id="PF00789">
    <property type="entry name" value="UBX"/>
    <property type="match status" value="1"/>
</dbReference>
<dbReference type="AlphaFoldDB" id="B3S466"/>
<evidence type="ECO:0000313" key="4">
    <source>
        <dbReference type="EMBL" id="EDV22401.1"/>
    </source>
</evidence>
<reference evidence="4 5" key="1">
    <citation type="journal article" date="2008" name="Nature">
        <title>The Trichoplax genome and the nature of placozoans.</title>
        <authorList>
            <person name="Srivastava M."/>
            <person name="Begovic E."/>
            <person name="Chapman J."/>
            <person name="Putnam N.H."/>
            <person name="Hellsten U."/>
            <person name="Kawashima T."/>
            <person name="Kuo A."/>
            <person name="Mitros T."/>
            <person name="Salamov A."/>
            <person name="Carpenter M.L."/>
            <person name="Signorovitch A.Y."/>
            <person name="Moreno M.A."/>
            <person name="Kamm K."/>
            <person name="Grimwood J."/>
            <person name="Schmutz J."/>
            <person name="Shapiro H."/>
            <person name="Grigoriev I.V."/>
            <person name="Buss L.W."/>
            <person name="Schierwater B."/>
            <person name="Dellaporta S.L."/>
            <person name="Rokhsar D.S."/>
        </authorList>
    </citation>
    <scope>NUCLEOTIDE SEQUENCE [LARGE SCALE GENOMIC DNA]</scope>
    <source>
        <strain evidence="4 5">Grell-BS-1999</strain>
    </source>
</reference>
<dbReference type="SMART" id="SM00166">
    <property type="entry name" value="UBX"/>
    <property type="match status" value="1"/>
</dbReference>
<dbReference type="Pfam" id="PF21021">
    <property type="entry name" value="FAF1"/>
    <property type="match status" value="1"/>
</dbReference>
<feature type="region of interest" description="Disordered" evidence="2">
    <location>
        <begin position="217"/>
        <end position="255"/>
    </location>
</feature>
<dbReference type="SMART" id="SM00594">
    <property type="entry name" value="UAS"/>
    <property type="match status" value="1"/>
</dbReference>
<dbReference type="GO" id="GO:0036503">
    <property type="term" value="P:ERAD pathway"/>
    <property type="evidence" value="ECO:0000318"/>
    <property type="project" value="GO_Central"/>
</dbReference>
<dbReference type="KEGG" id="tad:TRIADDRAFT_58970"/>
<gene>
    <name evidence="4" type="ORF">TRIADDRAFT_58970</name>
</gene>
<dbReference type="Proteomes" id="UP000009022">
    <property type="component" value="Unassembled WGS sequence"/>
</dbReference>
<accession>B3S466</accession>
<dbReference type="eggNOG" id="KOG1363">
    <property type="taxonomic scope" value="Eukaryota"/>
</dbReference>
<dbReference type="InterPro" id="IPR029071">
    <property type="entry name" value="Ubiquitin-like_domsf"/>
</dbReference>
<dbReference type="PhylomeDB" id="B3S466"/>
<dbReference type="FunCoup" id="B3S466">
    <property type="interactions" value="2689"/>
</dbReference>
<evidence type="ECO:0000256" key="2">
    <source>
        <dbReference type="SAM" id="MobiDB-lite"/>
    </source>
</evidence>
<dbReference type="STRING" id="10228.B3S466"/>
<keyword evidence="1" id="KW-0175">Coiled coil</keyword>
<dbReference type="InterPro" id="IPR006577">
    <property type="entry name" value="UAS"/>
</dbReference>
<dbReference type="Gene3D" id="3.10.20.90">
    <property type="entry name" value="Phosphatidylinositol 3-kinase Catalytic Subunit, Chain A, domain 1"/>
    <property type="match status" value="1"/>
</dbReference>
<dbReference type="PANTHER" id="PTHR23322">
    <property type="entry name" value="FAS-ASSOCIATED PROTEIN"/>
    <property type="match status" value="1"/>
</dbReference>
<sequence>MSLIKIVVQSDARHEHSLSSNNNVDQPNRFDPSTHTVHLLIGRRATGDRRQVVNSIAFLEAFQRDFGERCPTFYRGSYKQAVNSAKEGLQFLLVYIHSRMHQDTDTFCREVLCNEQFVEFINNNQVLTWGGDVDTYEGYREACEALRPATFPFLAVISQRDNKMVVVKRIEGLLELDEVVAMLKQTFEDNEPYLVVARDERNQRITNQLLREQQDAAYQESLRADQEKERIKRAESERLEKEREEENRKAKEAEEKLERYKSERIMRANRVPAEPTVDDPNAVRIIIKFPSGSRLERRFSTKDTLETLYDYIHKSDEVPMEFVIVTNFPRKTLTYDPDSTNIPTLEELGITRPSMLFIQDETDD</sequence>
<dbReference type="OrthoDB" id="1026733at2759"/>
<name>B3S466_TRIAD</name>
<dbReference type="SUPFAM" id="SSF52833">
    <property type="entry name" value="Thioredoxin-like"/>
    <property type="match status" value="1"/>
</dbReference>
<dbReference type="PROSITE" id="PS50033">
    <property type="entry name" value="UBX"/>
    <property type="match status" value="1"/>
</dbReference>
<dbReference type="CTD" id="6756158"/>
<feature type="compositionally biased region" description="Basic and acidic residues" evidence="2">
    <location>
        <begin position="222"/>
        <end position="255"/>
    </location>
</feature>
<dbReference type="InterPro" id="IPR036249">
    <property type="entry name" value="Thioredoxin-like_sf"/>
</dbReference>
<dbReference type="Gene3D" id="3.40.30.10">
    <property type="entry name" value="Glutaredoxin"/>
    <property type="match status" value="1"/>
</dbReference>
<dbReference type="PANTHER" id="PTHR23322:SF1">
    <property type="entry name" value="FAS-ASSOCIATED FACTOR 2"/>
    <property type="match status" value="1"/>
</dbReference>
<dbReference type="SUPFAM" id="SSF54236">
    <property type="entry name" value="Ubiquitin-like"/>
    <property type="match status" value="1"/>
</dbReference>
<dbReference type="CDD" id="cd16120">
    <property type="entry name" value="UBX_UBXN3B"/>
    <property type="match status" value="1"/>
</dbReference>
<dbReference type="InterPro" id="IPR001012">
    <property type="entry name" value="UBX_dom"/>
</dbReference>
<proteinExistence type="predicted"/>
<dbReference type="GO" id="GO:0005783">
    <property type="term" value="C:endoplasmic reticulum"/>
    <property type="evidence" value="ECO:0000318"/>
    <property type="project" value="GO_Central"/>
</dbReference>
<organism evidence="4 5">
    <name type="scientific">Trichoplax adhaerens</name>
    <name type="common">Trichoplax reptans</name>
    <dbReference type="NCBI Taxonomy" id="10228"/>
    <lineage>
        <taxon>Eukaryota</taxon>
        <taxon>Metazoa</taxon>
        <taxon>Placozoa</taxon>
        <taxon>Uniplacotomia</taxon>
        <taxon>Trichoplacea</taxon>
        <taxon>Trichoplacidae</taxon>
        <taxon>Trichoplax</taxon>
    </lineage>
</organism>
<evidence type="ECO:0000313" key="5">
    <source>
        <dbReference type="Proteomes" id="UP000009022"/>
    </source>
</evidence>